<evidence type="ECO:0000256" key="6">
    <source>
        <dbReference type="ARBA" id="ARBA00022989"/>
    </source>
</evidence>
<dbReference type="Pfam" id="PF03412">
    <property type="entry name" value="Peptidase_C39"/>
    <property type="match status" value="1"/>
</dbReference>
<dbReference type="SUPFAM" id="SSF90123">
    <property type="entry name" value="ABC transporter transmembrane region"/>
    <property type="match status" value="1"/>
</dbReference>
<evidence type="ECO:0000256" key="2">
    <source>
        <dbReference type="ARBA" id="ARBA00022475"/>
    </source>
</evidence>
<evidence type="ECO:0000256" key="4">
    <source>
        <dbReference type="ARBA" id="ARBA00022741"/>
    </source>
</evidence>
<feature type="transmembrane region" description="Helical" evidence="8">
    <location>
        <begin position="386"/>
        <end position="408"/>
    </location>
</feature>
<name>A0AA49AAI9_9BURK</name>
<dbReference type="InterPro" id="IPR003439">
    <property type="entry name" value="ABC_transporter-like_ATP-bd"/>
</dbReference>
<keyword evidence="2" id="KW-1003">Cell membrane</keyword>
<keyword evidence="13" id="KW-1185">Reference proteome</keyword>
<dbReference type="CDD" id="cd03246">
    <property type="entry name" value="ABCC_Protease_Secretion"/>
    <property type="match status" value="1"/>
</dbReference>
<dbReference type="Pfam" id="PF00005">
    <property type="entry name" value="ABC_tran"/>
    <property type="match status" value="1"/>
</dbReference>
<dbReference type="SMART" id="SM00382">
    <property type="entry name" value="AAA"/>
    <property type="match status" value="1"/>
</dbReference>
<feature type="transmembrane region" description="Helical" evidence="8">
    <location>
        <begin position="414"/>
        <end position="435"/>
    </location>
</feature>
<dbReference type="InterPro" id="IPR003593">
    <property type="entry name" value="AAA+_ATPase"/>
</dbReference>
<dbReference type="CDD" id="cd18567">
    <property type="entry name" value="ABC_6TM_CvaB_RaxB_like"/>
    <property type="match status" value="1"/>
</dbReference>
<dbReference type="PANTHER" id="PTHR24221:SF606">
    <property type="entry name" value="COLICIN V SECRETION-PROCESSING ATP-BINDING PROTEIN"/>
    <property type="match status" value="1"/>
</dbReference>
<comment type="subcellular location">
    <subcellularLocation>
        <location evidence="1">Cell membrane</location>
        <topology evidence="1">Multi-pass membrane protein</topology>
    </subcellularLocation>
</comment>
<dbReference type="Gene3D" id="3.40.50.300">
    <property type="entry name" value="P-loop containing nucleotide triphosphate hydrolases"/>
    <property type="match status" value="1"/>
</dbReference>
<protein>
    <submittedName>
        <fullName evidence="12">Peptidase domain-containing ABC transporter</fullName>
    </submittedName>
</protein>
<feature type="transmembrane region" description="Helical" evidence="8">
    <location>
        <begin position="275"/>
        <end position="294"/>
    </location>
</feature>
<sequence length="697" mass="76190">MKPILQTESSECGLACLAMVASHFGSHMDLADLRRRFSISLKGASLAQLMRHAGAMHLASRPLRLALEELGALKCPCILHWNLNHFVVLKKIKRSLRGATTVVIFDPAVGERILTMAEVSDHFTGVALELLPTAQFEQKDATRRMSIKQLTGPVVGLRRALLQVFALALALEVFALVSPLFNQYVIDEVIVSGDHQLLQILLAGFALLLVTQTLIGIARSMVLMRWSIDVGLQWSARVFSHLISLPTVFFEKRHLGDVLSRFGSIAAIQQTLTSVFVESALDGLMALLALGMMLMYSAELALIVALSVVLYAALRWIFYQPLRAASQERLILAAKENTHFVETVRAIVPLKLFGRDAERKARWQNLKQDVANRDARTEKLTILIKAANSTIIGLQGLIVFYVGAGLVLQNALTVGMLMAFISYAATFAGRMVSLVDMLINLKMLGLHAERLSDIVLEPAEPTSMWESDVSRISPSITLRDVKFRYADGEPWILDGVNLHIPAGQSVALVGPSGCGKTTMCKILLGLLAPTEGEVMIDGIPIQQLGMQAYRQLVGTVMQDDVLLAGSIIDNISFFDSKCEYADVERCARLAAVHDEIGAMPMGYQTLVGDMGSSLSGGQKQRILLARALYKSPKVLALDEATSHLDIQNEQLVNTALSAMKLTRIMVAHRPETINSADRVVSLSSGKTVELRPCTSSA</sequence>
<evidence type="ECO:0000259" key="9">
    <source>
        <dbReference type="PROSITE" id="PS50893"/>
    </source>
</evidence>
<dbReference type="EMBL" id="CP065053">
    <property type="protein sequence ID" value="QPI52534.1"/>
    <property type="molecule type" value="Genomic_DNA"/>
</dbReference>
<dbReference type="PROSITE" id="PS00211">
    <property type="entry name" value="ABC_TRANSPORTER_1"/>
    <property type="match status" value="1"/>
</dbReference>
<dbReference type="InterPro" id="IPR036640">
    <property type="entry name" value="ABC1_TM_sf"/>
</dbReference>
<evidence type="ECO:0000256" key="5">
    <source>
        <dbReference type="ARBA" id="ARBA00022840"/>
    </source>
</evidence>
<dbReference type="CDD" id="cd02419">
    <property type="entry name" value="Peptidase_C39C"/>
    <property type="match status" value="1"/>
</dbReference>
<organism evidence="12 13">
    <name type="scientific">Massilia antarctica</name>
    <dbReference type="NCBI Taxonomy" id="2765360"/>
    <lineage>
        <taxon>Bacteria</taxon>
        <taxon>Pseudomonadati</taxon>
        <taxon>Pseudomonadota</taxon>
        <taxon>Betaproteobacteria</taxon>
        <taxon>Burkholderiales</taxon>
        <taxon>Oxalobacteraceae</taxon>
        <taxon>Telluria group</taxon>
        <taxon>Massilia</taxon>
    </lineage>
</organism>
<dbReference type="PROSITE" id="PS50990">
    <property type="entry name" value="PEPTIDASE_C39"/>
    <property type="match status" value="1"/>
</dbReference>
<evidence type="ECO:0000256" key="1">
    <source>
        <dbReference type="ARBA" id="ARBA00004651"/>
    </source>
</evidence>
<evidence type="ECO:0000259" key="10">
    <source>
        <dbReference type="PROSITE" id="PS50929"/>
    </source>
</evidence>
<dbReference type="SUPFAM" id="SSF52540">
    <property type="entry name" value="P-loop containing nucleoside triphosphate hydrolases"/>
    <property type="match status" value="1"/>
</dbReference>
<dbReference type="Gene3D" id="3.90.70.10">
    <property type="entry name" value="Cysteine proteinases"/>
    <property type="match status" value="1"/>
</dbReference>
<feature type="transmembrane region" description="Helical" evidence="8">
    <location>
        <begin position="160"/>
        <end position="177"/>
    </location>
</feature>
<evidence type="ECO:0000256" key="7">
    <source>
        <dbReference type="ARBA" id="ARBA00023136"/>
    </source>
</evidence>
<evidence type="ECO:0000313" key="13">
    <source>
        <dbReference type="Proteomes" id="UP000662888"/>
    </source>
</evidence>
<dbReference type="InterPro" id="IPR017871">
    <property type="entry name" value="ABC_transporter-like_CS"/>
</dbReference>
<evidence type="ECO:0000313" key="12">
    <source>
        <dbReference type="EMBL" id="QPI52534.1"/>
    </source>
</evidence>
<keyword evidence="4" id="KW-0547">Nucleotide-binding</keyword>
<keyword evidence="7 8" id="KW-0472">Membrane</keyword>
<feature type="domain" description="ABC transporter" evidence="9">
    <location>
        <begin position="476"/>
        <end position="697"/>
    </location>
</feature>
<dbReference type="InterPro" id="IPR027417">
    <property type="entry name" value="P-loop_NTPase"/>
</dbReference>
<dbReference type="PROSITE" id="PS50893">
    <property type="entry name" value="ABC_TRANSPORTER_2"/>
    <property type="match status" value="1"/>
</dbReference>
<reference evidence="12 13" key="1">
    <citation type="submission" date="2020-11" db="EMBL/GenBank/DDBJ databases">
        <authorList>
            <person name="Sun Q."/>
        </authorList>
    </citation>
    <scope>NUCLEOTIDE SEQUENCE [LARGE SCALE GENOMIC DNA]</scope>
    <source>
        <strain evidence="12 13">P8398</strain>
    </source>
</reference>
<proteinExistence type="predicted"/>
<dbReference type="InterPro" id="IPR033838">
    <property type="entry name" value="CvaB_peptidase"/>
</dbReference>
<dbReference type="Pfam" id="PF00664">
    <property type="entry name" value="ABC_membrane"/>
    <property type="match status" value="1"/>
</dbReference>
<accession>A0AA49AAI9</accession>
<evidence type="ECO:0000256" key="8">
    <source>
        <dbReference type="SAM" id="Phobius"/>
    </source>
</evidence>
<feature type="domain" description="ABC transmembrane type-1" evidence="10">
    <location>
        <begin position="164"/>
        <end position="443"/>
    </location>
</feature>
<dbReference type="InterPro" id="IPR005074">
    <property type="entry name" value="Peptidase_C39"/>
</dbReference>
<evidence type="ECO:0000259" key="11">
    <source>
        <dbReference type="PROSITE" id="PS50990"/>
    </source>
</evidence>
<dbReference type="Gene3D" id="1.20.1560.10">
    <property type="entry name" value="ABC transporter type 1, transmembrane domain"/>
    <property type="match status" value="1"/>
</dbReference>
<keyword evidence="5" id="KW-0067">ATP-binding</keyword>
<feature type="domain" description="Peptidase C39" evidence="11">
    <location>
        <begin position="6"/>
        <end position="130"/>
    </location>
</feature>
<dbReference type="PANTHER" id="PTHR24221">
    <property type="entry name" value="ATP-BINDING CASSETTE SUB-FAMILY B"/>
    <property type="match status" value="1"/>
</dbReference>
<gene>
    <name evidence="12" type="ORF">IV454_14200</name>
</gene>
<evidence type="ECO:0000256" key="3">
    <source>
        <dbReference type="ARBA" id="ARBA00022692"/>
    </source>
</evidence>
<dbReference type="Proteomes" id="UP000662888">
    <property type="component" value="Chromosome"/>
</dbReference>
<dbReference type="PROSITE" id="PS50929">
    <property type="entry name" value="ABC_TM1F"/>
    <property type="match status" value="1"/>
</dbReference>
<dbReference type="InterPro" id="IPR039421">
    <property type="entry name" value="Type_1_exporter"/>
</dbReference>
<feature type="transmembrane region" description="Helical" evidence="8">
    <location>
        <begin position="300"/>
        <end position="319"/>
    </location>
</feature>
<dbReference type="InterPro" id="IPR011527">
    <property type="entry name" value="ABC1_TM_dom"/>
</dbReference>
<keyword evidence="6 8" id="KW-1133">Transmembrane helix</keyword>
<dbReference type="RefSeq" id="WP_206091966.1">
    <property type="nucleotide sequence ID" value="NZ_CP065053.1"/>
</dbReference>
<feature type="transmembrane region" description="Helical" evidence="8">
    <location>
        <begin position="197"/>
        <end position="218"/>
    </location>
</feature>
<keyword evidence="3 8" id="KW-0812">Transmembrane</keyword>